<evidence type="ECO:0000313" key="3">
    <source>
        <dbReference type="Proteomes" id="UP001345963"/>
    </source>
</evidence>
<evidence type="ECO:0000313" key="2">
    <source>
        <dbReference type="EMBL" id="MED6259711.1"/>
    </source>
</evidence>
<gene>
    <name evidence="2" type="ORF">ATANTOWER_028999</name>
</gene>
<feature type="signal peptide" evidence="1">
    <location>
        <begin position="1"/>
        <end position="20"/>
    </location>
</feature>
<keyword evidence="3" id="KW-1185">Reference proteome</keyword>
<name>A0ABU7CC33_9TELE</name>
<dbReference type="EMBL" id="JAHUTI010086079">
    <property type="protein sequence ID" value="MED6259711.1"/>
    <property type="molecule type" value="Genomic_DNA"/>
</dbReference>
<comment type="caution">
    <text evidence="2">The sequence shown here is derived from an EMBL/GenBank/DDBJ whole genome shotgun (WGS) entry which is preliminary data.</text>
</comment>
<evidence type="ECO:0000256" key="1">
    <source>
        <dbReference type="SAM" id="SignalP"/>
    </source>
</evidence>
<protein>
    <submittedName>
        <fullName evidence="2">Uncharacterized protein</fullName>
    </submittedName>
</protein>
<reference evidence="2 3" key="1">
    <citation type="submission" date="2021-07" db="EMBL/GenBank/DDBJ databases">
        <authorList>
            <person name="Palmer J.M."/>
        </authorList>
    </citation>
    <scope>NUCLEOTIDE SEQUENCE [LARGE SCALE GENOMIC DNA]</scope>
    <source>
        <strain evidence="2 3">AT_MEX2019</strain>
        <tissue evidence="2">Muscle</tissue>
    </source>
</reference>
<keyword evidence="1" id="KW-0732">Signal</keyword>
<organism evidence="2 3">
    <name type="scientific">Ataeniobius toweri</name>
    <dbReference type="NCBI Taxonomy" id="208326"/>
    <lineage>
        <taxon>Eukaryota</taxon>
        <taxon>Metazoa</taxon>
        <taxon>Chordata</taxon>
        <taxon>Craniata</taxon>
        <taxon>Vertebrata</taxon>
        <taxon>Euteleostomi</taxon>
        <taxon>Actinopterygii</taxon>
        <taxon>Neopterygii</taxon>
        <taxon>Teleostei</taxon>
        <taxon>Neoteleostei</taxon>
        <taxon>Acanthomorphata</taxon>
        <taxon>Ovalentaria</taxon>
        <taxon>Atherinomorphae</taxon>
        <taxon>Cyprinodontiformes</taxon>
        <taxon>Goodeidae</taxon>
        <taxon>Ataeniobius</taxon>
    </lineage>
</organism>
<feature type="chain" id="PRO_5046473122" evidence="1">
    <location>
        <begin position="21"/>
        <end position="111"/>
    </location>
</feature>
<sequence length="111" mass="12635">MPARWIILGHFLTFFTQILEKLLKIHNISEIHQSGYRSDLSRGTSLLRIINIVKCNMDQKRLSVLDLLDLKPLKFSPYKLAGQTWTGCSLSTCPHPNVMDYTIMVKSSGCP</sequence>
<proteinExistence type="predicted"/>
<dbReference type="Proteomes" id="UP001345963">
    <property type="component" value="Unassembled WGS sequence"/>
</dbReference>
<accession>A0ABU7CC33</accession>